<dbReference type="Pfam" id="PF09339">
    <property type="entry name" value="HTH_IclR"/>
    <property type="match status" value="1"/>
</dbReference>
<dbReference type="RefSeq" id="WP_141364152.1">
    <property type="nucleotide sequence ID" value="NZ_BAAAJL010000011.1"/>
</dbReference>
<evidence type="ECO:0000259" key="4">
    <source>
        <dbReference type="PROSITE" id="PS51077"/>
    </source>
</evidence>
<dbReference type="Pfam" id="PF01614">
    <property type="entry name" value="IclR_C"/>
    <property type="match status" value="1"/>
</dbReference>
<dbReference type="InterPro" id="IPR005471">
    <property type="entry name" value="Tscrpt_reg_IclR_N"/>
</dbReference>
<dbReference type="InterPro" id="IPR036390">
    <property type="entry name" value="WH_DNA-bd_sf"/>
</dbReference>
<sequence length="249" mass="27288">MANSPSGDSMLDRLVRILDSFDAQTPSLSVSSLARRAQIPKASMYRLLDDLEGHGLLAKDKNGQVSLGLRLWELANRSAATVGLRKVALPFMEDINQLLGQNTQLSMLHEDEVLIIERLSRPGAVVNQASVAGRMPVHRTSMGMALLAFSRPEVIHGFLERHRDLMNATHPHFRAEMAEIRRNGFASMDGYIDVESTGAAAPILDDSGYQLAVLSVVVPRDSGLLQPAAMALRTASRGISRALGYYRER</sequence>
<name>A0A4Y4DMU0_GLUUR</name>
<keyword evidence="2" id="KW-0238">DNA-binding</keyword>
<dbReference type="Proteomes" id="UP000316612">
    <property type="component" value="Unassembled WGS sequence"/>
</dbReference>
<gene>
    <name evidence="6" type="ORF">AUR04nite_17980</name>
</gene>
<dbReference type="InterPro" id="IPR029016">
    <property type="entry name" value="GAF-like_dom_sf"/>
</dbReference>
<dbReference type="PANTHER" id="PTHR30136">
    <property type="entry name" value="HELIX-TURN-HELIX TRANSCRIPTIONAL REGULATOR, ICLR FAMILY"/>
    <property type="match status" value="1"/>
</dbReference>
<feature type="domain" description="HTH iclR-type" evidence="4">
    <location>
        <begin position="8"/>
        <end position="69"/>
    </location>
</feature>
<evidence type="ECO:0000256" key="2">
    <source>
        <dbReference type="ARBA" id="ARBA00023125"/>
    </source>
</evidence>
<dbReference type="PROSITE" id="PS51078">
    <property type="entry name" value="ICLR_ED"/>
    <property type="match status" value="1"/>
</dbReference>
<keyword evidence="1" id="KW-0805">Transcription regulation</keyword>
<dbReference type="PANTHER" id="PTHR30136:SF24">
    <property type="entry name" value="HTH-TYPE TRANSCRIPTIONAL REPRESSOR ALLR"/>
    <property type="match status" value="1"/>
</dbReference>
<proteinExistence type="predicted"/>
<dbReference type="OrthoDB" id="4068713at2"/>
<dbReference type="InterPro" id="IPR050707">
    <property type="entry name" value="HTH_MetabolicPath_Reg"/>
</dbReference>
<accession>A0A4Y4DMU0</accession>
<organism evidence="6 7">
    <name type="scientific">Glutamicibacter uratoxydans</name>
    <name type="common">Arthrobacter uratoxydans</name>
    <dbReference type="NCBI Taxonomy" id="43667"/>
    <lineage>
        <taxon>Bacteria</taxon>
        <taxon>Bacillati</taxon>
        <taxon>Actinomycetota</taxon>
        <taxon>Actinomycetes</taxon>
        <taxon>Micrococcales</taxon>
        <taxon>Micrococcaceae</taxon>
        <taxon>Glutamicibacter</taxon>
    </lineage>
</organism>
<dbReference type="AlphaFoldDB" id="A0A4Y4DMU0"/>
<dbReference type="EMBL" id="BJNY01000009">
    <property type="protein sequence ID" value="GED06266.1"/>
    <property type="molecule type" value="Genomic_DNA"/>
</dbReference>
<evidence type="ECO:0000256" key="1">
    <source>
        <dbReference type="ARBA" id="ARBA00023015"/>
    </source>
</evidence>
<dbReference type="InterPro" id="IPR014757">
    <property type="entry name" value="Tscrpt_reg_IclR_C"/>
</dbReference>
<dbReference type="GO" id="GO:0003677">
    <property type="term" value="F:DNA binding"/>
    <property type="evidence" value="ECO:0007669"/>
    <property type="project" value="UniProtKB-KW"/>
</dbReference>
<comment type="caution">
    <text evidence="6">The sequence shown here is derived from an EMBL/GenBank/DDBJ whole genome shotgun (WGS) entry which is preliminary data.</text>
</comment>
<dbReference type="Gene3D" id="3.30.450.40">
    <property type="match status" value="1"/>
</dbReference>
<dbReference type="PROSITE" id="PS51077">
    <property type="entry name" value="HTH_ICLR"/>
    <property type="match status" value="1"/>
</dbReference>
<dbReference type="SUPFAM" id="SSF46785">
    <property type="entry name" value="Winged helix' DNA-binding domain"/>
    <property type="match status" value="1"/>
</dbReference>
<dbReference type="GO" id="GO:0003700">
    <property type="term" value="F:DNA-binding transcription factor activity"/>
    <property type="evidence" value="ECO:0007669"/>
    <property type="project" value="TreeGrafter"/>
</dbReference>
<keyword evidence="3" id="KW-0804">Transcription</keyword>
<evidence type="ECO:0000313" key="7">
    <source>
        <dbReference type="Proteomes" id="UP000316612"/>
    </source>
</evidence>
<evidence type="ECO:0000313" key="6">
    <source>
        <dbReference type="EMBL" id="GED06266.1"/>
    </source>
</evidence>
<reference evidence="6 7" key="1">
    <citation type="submission" date="2019-06" db="EMBL/GenBank/DDBJ databases">
        <title>Whole genome shotgun sequence of Glutamicibacter uratoxydans NBRC 15515.</title>
        <authorList>
            <person name="Hosoyama A."/>
            <person name="Uohara A."/>
            <person name="Ohji S."/>
            <person name="Ichikawa N."/>
        </authorList>
    </citation>
    <scope>NUCLEOTIDE SEQUENCE [LARGE SCALE GENOMIC DNA]</scope>
    <source>
        <strain evidence="6 7">NBRC 15515</strain>
    </source>
</reference>
<evidence type="ECO:0000256" key="3">
    <source>
        <dbReference type="ARBA" id="ARBA00023163"/>
    </source>
</evidence>
<dbReference type="SMART" id="SM00346">
    <property type="entry name" value="HTH_ICLR"/>
    <property type="match status" value="1"/>
</dbReference>
<keyword evidence="7" id="KW-1185">Reference proteome</keyword>
<protein>
    <submittedName>
        <fullName evidence="6">IclR family transcriptional regulator</fullName>
    </submittedName>
</protein>
<feature type="domain" description="IclR-ED" evidence="5">
    <location>
        <begin position="70"/>
        <end position="245"/>
    </location>
</feature>
<evidence type="ECO:0000259" key="5">
    <source>
        <dbReference type="PROSITE" id="PS51078"/>
    </source>
</evidence>
<dbReference type="SUPFAM" id="SSF55781">
    <property type="entry name" value="GAF domain-like"/>
    <property type="match status" value="1"/>
</dbReference>
<dbReference type="InterPro" id="IPR036388">
    <property type="entry name" value="WH-like_DNA-bd_sf"/>
</dbReference>
<dbReference type="GO" id="GO:0045892">
    <property type="term" value="P:negative regulation of DNA-templated transcription"/>
    <property type="evidence" value="ECO:0007669"/>
    <property type="project" value="TreeGrafter"/>
</dbReference>
<dbReference type="Gene3D" id="1.10.10.10">
    <property type="entry name" value="Winged helix-like DNA-binding domain superfamily/Winged helix DNA-binding domain"/>
    <property type="match status" value="1"/>
</dbReference>